<sequence>MVVATVRVSELLTKNADKVVSFTSSKPASGLILNAPTSNEVKLAAGTPVSSQSRSVSPSTRAAFSWSSTRRLEETGTVQQEDEDTQGNEREPELNGDGRRASMPLTINMELQSCPSFGEQSRKPLWIDRHYTLQRAYSDALRSRGDDDDSDAEDGLGRVDKNNGSDEALDSKGVADGLEKYLPTWEIAKSRVWKLAEAALQHQSQVQAAAAARQSSSSSHPSAGTRSELETVAEEDLDPTTTTTITAAATPFVCAVDEDDAAADPAACHFPPLLTHRHTAPPPLQSPPPSPPPPPPASLQSFGSALRRARSMGRAAFSNIPLGLGRALASSPASSFGTGRAACSASTSRAGGGSVDGNAELHTHGGSHHVAFAAGLAAATSATAAVSQAAGVAAAGLSAATSLGSAASLVLELGSKALSAGGGVLVDRVQNIAARHATAAVTELVLGPSASPAARDVLVNRVQATVAGASIAWFLLNLAAMSDSLTHLDFEHDFVTSVKVVLDLATSGPSLMESCKELMQIGVAVGLRVAHRNAGGGMGGVTGGFDG</sequence>
<feature type="region of interest" description="Disordered" evidence="1">
    <location>
        <begin position="209"/>
        <end position="240"/>
    </location>
</feature>
<evidence type="ECO:0000313" key="2">
    <source>
        <dbReference type="EMBL" id="GLC51902.1"/>
    </source>
</evidence>
<name>A0A9W6BGU8_9CHLO</name>
<feature type="compositionally biased region" description="Basic and acidic residues" evidence="1">
    <location>
        <begin position="87"/>
        <end position="100"/>
    </location>
</feature>
<feature type="region of interest" description="Disordered" evidence="1">
    <location>
        <begin position="140"/>
        <end position="171"/>
    </location>
</feature>
<organism evidence="2 3">
    <name type="scientific">Pleodorina starrii</name>
    <dbReference type="NCBI Taxonomy" id="330485"/>
    <lineage>
        <taxon>Eukaryota</taxon>
        <taxon>Viridiplantae</taxon>
        <taxon>Chlorophyta</taxon>
        <taxon>core chlorophytes</taxon>
        <taxon>Chlorophyceae</taxon>
        <taxon>CS clade</taxon>
        <taxon>Chlamydomonadales</taxon>
        <taxon>Volvocaceae</taxon>
        <taxon>Pleodorina</taxon>
    </lineage>
</organism>
<dbReference type="Proteomes" id="UP001165080">
    <property type="component" value="Unassembled WGS sequence"/>
</dbReference>
<feature type="compositionally biased region" description="Basic and acidic residues" evidence="1">
    <location>
        <begin position="155"/>
        <end position="164"/>
    </location>
</feature>
<feature type="compositionally biased region" description="Low complexity" evidence="1">
    <location>
        <begin position="47"/>
        <end position="61"/>
    </location>
</feature>
<comment type="caution">
    <text evidence="2">The sequence shown here is derived from an EMBL/GenBank/DDBJ whole genome shotgun (WGS) entry which is preliminary data.</text>
</comment>
<evidence type="ECO:0000313" key="3">
    <source>
        <dbReference type="Proteomes" id="UP001165080"/>
    </source>
</evidence>
<feature type="region of interest" description="Disordered" evidence="1">
    <location>
        <begin position="45"/>
        <end position="101"/>
    </location>
</feature>
<dbReference type="AlphaFoldDB" id="A0A9W6BGU8"/>
<feature type="compositionally biased region" description="Pro residues" evidence="1">
    <location>
        <begin position="280"/>
        <end position="297"/>
    </location>
</feature>
<keyword evidence="3" id="KW-1185">Reference proteome</keyword>
<evidence type="ECO:0000256" key="1">
    <source>
        <dbReference type="SAM" id="MobiDB-lite"/>
    </source>
</evidence>
<feature type="region of interest" description="Disordered" evidence="1">
    <location>
        <begin position="272"/>
        <end position="305"/>
    </location>
</feature>
<dbReference type="EMBL" id="BRXU01000005">
    <property type="protein sequence ID" value="GLC51902.1"/>
    <property type="molecule type" value="Genomic_DNA"/>
</dbReference>
<reference evidence="2 3" key="1">
    <citation type="journal article" date="2023" name="Commun. Biol.">
        <title>Reorganization of the ancestral sex-determining regions during the evolution of trioecy in Pleodorina starrii.</title>
        <authorList>
            <person name="Takahashi K."/>
            <person name="Suzuki S."/>
            <person name="Kawai-Toyooka H."/>
            <person name="Yamamoto K."/>
            <person name="Hamaji T."/>
            <person name="Ootsuki R."/>
            <person name="Yamaguchi H."/>
            <person name="Kawachi M."/>
            <person name="Higashiyama T."/>
            <person name="Nozaki H."/>
        </authorList>
    </citation>
    <scope>NUCLEOTIDE SEQUENCE [LARGE SCALE GENOMIC DNA]</scope>
    <source>
        <strain evidence="2 3">NIES-4479</strain>
    </source>
</reference>
<accession>A0A9W6BGU8</accession>
<feature type="compositionally biased region" description="Low complexity" evidence="1">
    <location>
        <begin position="209"/>
        <end position="223"/>
    </location>
</feature>
<protein>
    <submittedName>
        <fullName evidence="2">Uncharacterized protein</fullName>
    </submittedName>
</protein>
<proteinExistence type="predicted"/>
<gene>
    <name evidence="2" type="primary">PLEST003606</name>
    <name evidence="2" type="ORF">PLESTB_000561100</name>
</gene>